<dbReference type="AlphaFoldDB" id="A0A4Q1BRH7"/>
<proteinExistence type="predicted"/>
<dbReference type="Proteomes" id="UP000289152">
    <property type="component" value="Unassembled WGS sequence"/>
</dbReference>
<dbReference type="VEuPathDB" id="FungiDB:TREMEDRAFT_25467"/>
<name>A0A4Q1BRH7_TREME</name>
<dbReference type="InterPro" id="IPR009072">
    <property type="entry name" value="Histone-fold"/>
</dbReference>
<dbReference type="GO" id="GO:0005737">
    <property type="term" value="C:cytoplasm"/>
    <property type="evidence" value="ECO:0007669"/>
    <property type="project" value="TreeGrafter"/>
</dbReference>
<keyword evidence="4" id="KW-1185">Reference proteome</keyword>
<dbReference type="GO" id="GO:0005730">
    <property type="term" value="C:nucleolus"/>
    <property type="evidence" value="ECO:0007669"/>
    <property type="project" value="TreeGrafter"/>
</dbReference>
<evidence type="ECO:0000259" key="2">
    <source>
        <dbReference type="PROSITE" id="PS50141"/>
    </source>
</evidence>
<organism evidence="3 4">
    <name type="scientific">Tremella mesenterica</name>
    <name type="common">Jelly fungus</name>
    <dbReference type="NCBI Taxonomy" id="5217"/>
    <lineage>
        <taxon>Eukaryota</taxon>
        <taxon>Fungi</taxon>
        <taxon>Dikarya</taxon>
        <taxon>Basidiomycota</taxon>
        <taxon>Agaricomycotina</taxon>
        <taxon>Tremellomycetes</taxon>
        <taxon>Tremellales</taxon>
        <taxon>Tremellaceae</taxon>
        <taxon>Tremella</taxon>
    </lineage>
</organism>
<dbReference type="InterPro" id="IPR003958">
    <property type="entry name" value="CBFA_NFYB_domain"/>
</dbReference>
<dbReference type="GO" id="GO:0003726">
    <property type="term" value="F:double-stranded RNA adenosine deaminase activity"/>
    <property type="evidence" value="ECO:0007669"/>
    <property type="project" value="TreeGrafter"/>
</dbReference>
<feature type="domain" description="A to I editase" evidence="2">
    <location>
        <begin position="105"/>
        <end position="433"/>
    </location>
</feature>
<feature type="compositionally biased region" description="Basic and acidic residues" evidence="1">
    <location>
        <begin position="665"/>
        <end position="681"/>
    </location>
</feature>
<dbReference type="InterPro" id="IPR002466">
    <property type="entry name" value="A_deamin"/>
</dbReference>
<dbReference type="Pfam" id="PF02137">
    <property type="entry name" value="A_deamin"/>
    <property type="match status" value="1"/>
</dbReference>
<accession>A0A4Q1BRH7</accession>
<feature type="compositionally biased region" description="Acidic residues" evidence="1">
    <location>
        <begin position="538"/>
        <end position="552"/>
    </location>
</feature>
<dbReference type="PANTHER" id="PTHR10910:SF62">
    <property type="entry name" value="AT07585P-RELATED"/>
    <property type="match status" value="1"/>
</dbReference>
<dbReference type="OrthoDB" id="10268011at2759"/>
<dbReference type="SMART" id="SM00552">
    <property type="entry name" value="ADEAMc"/>
    <property type="match status" value="1"/>
</dbReference>
<dbReference type="CDD" id="cd23645">
    <property type="entry name" value="HFD_Dpb3-like"/>
    <property type="match status" value="1"/>
</dbReference>
<gene>
    <name evidence="3" type="ORF">M231_02220</name>
</gene>
<dbReference type="GO" id="GO:0006382">
    <property type="term" value="P:adenosine to inosine editing"/>
    <property type="evidence" value="ECO:0007669"/>
    <property type="project" value="TreeGrafter"/>
</dbReference>
<feature type="region of interest" description="Disordered" evidence="1">
    <location>
        <begin position="521"/>
        <end position="561"/>
    </location>
</feature>
<dbReference type="GO" id="GO:0046982">
    <property type="term" value="F:protein heterodimerization activity"/>
    <property type="evidence" value="ECO:0007669"/>
    <property type="project" value="InterPro"/>
</dbReference>
<dbReference type="EMBL" id="SDIL01000017">
    <property type="protein sequence ID" value="RXK40568.1"/>
    <property type="molecule type" value="Genomic_DNA"/>
</dbReference>
<feature type="region of interest" description="Disordered" evidence="1">
    <location>
        <begin position="1"/>
        <end position="23"/>
    </location>
</feature>
<evidence type="ECO:0000313" key="3">
    <source>
        <dbReference type="EMBL" id="RXK40568.1"/>
    </source>
</evidence>
<dbReference type="GO" id="GO:0008251">
    <property type="term" value="F:tRNA-specific adenosine deaminase activity"/>
    <property type="evidence" value="ECO:0007669"/>
    <property type="project" value="TreeGrafter"/>
</dbReference>
<reference evidence="3 4" key="1">
    <citation type="submission" date="2016-06" db="EMBL/GenBank/DDBJ databases">
        <title>Evolution of pathogenesis and genome organization in the Tremellales.</title>
        <authorList>
            <person name="Cuomo C."/>
            <person name="Litvintseva A."/>
            <person name="Heitman J."/>
            <person name="Chen Y."/>
            <person name="Sun S."/>
            <person name="Springer D."/>
            <person name="Dromer F."/>
            <person name="Young S."/>
            <person name="Zeng Q."/>
            <person name="Chapman S."/>
            <person name="Gujja S."/>
            <person name="Saif S."/>
            <person name="Birren B."/>
        </authorList>
    </citation>
    <scope>NUCLEOTIDE SEQUENCE [LARGE SCALE GENOMIC DNA]</scope>
    <source>
        <strain evidence="3 4">ATCC 28783</strain>
    </source>
</reference>
<dbReference type="STRING" id="5217.A0A4Q1BRH7"/>
<sequence>MDTSSPLTDISDTTIKSHDTPGDSNISDQIVIASLNVYDKLPQHGKPINRSNGVVEWTILSSICLVFPPTQLGPNGNSTSAECKEQSYTEETVGERRRGRVLPVSIGTGVKCLSFDKLPPAGDIIHDSHAEILARRGFMRWLVLEAERLSEGGISEVLVWNEVDGKFGMKDGVEVWMYVSALPCGDASTLHTALHQPPEMATLKSLAPLPPMTGTSRGRNGYTSFGTLRTKPGRADSIPTISMSCSDKMASWCILGLQGALLSSLFQPVYIDHVVVGGTEPPLHLDRDEEWEGKIRAEVERALYGRLECIAHIFRPPYVLHRPKIHLTTIKFSSGKPFVNVPTNQTVPSSNSISYILDLGHEVLVNGSRQGAIWRSPGNIPLPEKVRSRICKLEMYRAYQKLVSILSSLSTKDTYHAVKQSRKDYQDAKKILRGIPERLVEKDGPFKRCEGILVTAGGTPFSGWLEKSRHATSKLDAIFTNFLPSLSSDTTHISPGSPHSSLHHKGTMQVSYEPEISLADIVGTGVDPGPSRNQVQEMDPDLEEEEEEEDQEDPKPKKKRIIKQRQSLAEKQPGTTIFPISRVKRIAKTDKELDMMTGEATFMISVATEYFIKHFMEEGYTKARLDKRRIVNYKDMAAVVQRSEEFDFLRDVIPMPIPISEALERRKQKQMTDEHDLHSDDLAGPTESDLPPLQPSTNPLFPGAIVRKPPNTHAKTSQRLKSPTDHVEGNTGSVGDEGEIDEGVSGVEGVEVGEDTGGKSISPRLFGKNGPSTPHSLTTRRGRKSVASSNGAEDEKMEG</sequence>
<dbReference type="FunCoup" id="A0A4Q1BRH7">
    <property type="interactions" value="395"/>
</dbReference>
<dbReference type="SUPFAM" id="SSF47113">
    <property type="entry name" value="Histone-fold"/>
    <property type="match status" value="1"/>
</dbReference>
<dbReference type="Gene3D" id="1.10.20.10">
    <property type="entry name" value="Histone, subunit A"/>
    <property type="match status" value="1"/>
</dbReference>
<protein>
    <recommendedName>
        <fullName evidence="2">A to I editase domain-containing protein</fullName>
    </recommendedName>
</protein>
<dbReference type="GO" id="GO:0006396">
    <property type="term" value="P:RNA processing"/>
    <property type="evidence" value="ECO:0007669"/>
    <property type="project" value="InterPro"/>
</dbReference>
<dbReference type="PROSITE" id="PS50141">
    <property type="entry name" value="A_DEAMIN_EDITASE"/>
    <property type="match status" value="1"/>
</dbReference>
<dbReference type="GO" id="GO:0003725">
    <property type="term" value="F:double-stranded RNA binding"/>
    <property type="evidence" value="ECO:0007669"/>
    <property type="project" value="TreeGrafter"/>
</dbReference>
<dbReference type="PANTHER" id="PTHR10910">
    <property type="entry name" value="EUKARYOTE SPECIFIC DSRNA BINDING PROTEIN"/>
    <property type="match status" value="1"/>
</dbReference>
<evidence type="ECO:0000256" key="1">
    <source>
        <dbReference type="SAM" id="MobiDB-lite"/>
    </source>
</evidence>
<dbReference type="Pfam" id="PF00808">
    <property type="entry name" value="CBFD_NFYB_HMF"/>
    <property type="match status" value="1"/>
</dbReference>
<feature type="region of interest" description="Disordered" evidence="1">
    <location>
        <begin position="665"/>
        <end position="799"/>
    </location>
</feature>
<dbReference type="FunFam" id="1.10.20.10:FF:000137">
    <property type="entry name" value="DNA polymerase epsilon p12 subunit"/>
    <property type="match status" value="1"/>
</dbReference>
<feature type="compositionally biased region" description="Polar residues" evidence="1">
    <location>
        <begin position="1"/>
        <end position="14"/>
    </location>
</feature>
<evidence type="ECO:0000313" key="4">
    <source>
        <dbReference type="Proteomes" id="UP000289152"/>
    </source>
</evidence>
<dbReference type="InParanoid" id="A0A4Q1BRH7"/>
<comment type="caution">
    <text evidence="3">The sequence shown here is derived from an EMBL/GenBank/DDBJ whole genome shotgun (WGS) entry which is preliminary data.</text>
</comment>